<organism evidence="1 3">
    <name type="scientific">Pseudoalteromonas ruthenica</name>
    <dbReference type="NCBI Taxonomy" id="151081"/>
    <lineage>
        <taxon>Bacteria</taxon>
        <taxon>Pseudomonadati</taxon>
        <taxon>Pseudomonadota</taxon>
        <taxon>Gammaproteobacteria</taxon>
        <taxon>Alteromonadales</taxon>
        <taxon>Pseudoalteromonadaceae</taxon>
        <taxon>Pseudoalteromonas</taxon>
    </lineage>
</organism>
<keyword evidence="3" id="KW-1185">Reference proteome</keyword>
<dbReference type="GeneID" id="58227345"/>
<proteinExistence type="predicted"/>
<dbReference type="OrthoDB" id="278693at2"/>
<dbReference type="Proteomes" id="UP000033664">
    <property type="component" value="Unassembled WGS sequence"/>
</dbReference>
<dbReference type="Proteomes" id="UP000305874">
    <property type="component" value="Unassembled WGS sequence"/>
</dbReference>
<evidence type="ECO:0000313" key="1">
    <source>
        <dbReference type="EMBL" id="KJZ01825.1"/>
    </source>
</evidence>
<dbReference type="eggNOG" id="ENOG502ZC5G">
    <property type="taxonomic scope" value="Bacteria"/>
</dbReference>
<reference evidence="4" key="3">
    <citation type="submission" date="2019-06" db="EMBL/GenBank/DDBJ databases">
        <title>Co-occurence of chitin degradation, pigmentation and bioactivity in marine Pseudoalteromonas.</title>
        <authorList>
            <person name="Sonnenschein E.C."/>
            <person name="Bech P.K."/>
        </authorList>
    </citation>
    <scope>NUCLEOTIDE SEQUENCE [LARGE SCALE GENOMIC DNA]</scope>
    <source>
        <strain evidence="4">S2897</strain>
    </source>
</reference>
<dbReference type="STRING" id="151081.TW72_02450"/>
<evidence type="ECO:0008006" key="5">
    <source>
        <dbReference type="Google" id="ProtNLM"/>
    </source>
</evidence>
<dbReference type="AlphaFoldDB" id="A0A0F4PRX9"/>
<dbReference type="PATRIC" id="fig|151081.8.peg.1667"/>
<evidence type="ECO:0000313" key="4">
    <source>
        <dbReference type="Proteomes" id="UP000305874"/>
    </source>
</evidence>
<protein>
    <recommendedName>
        <fullName evidence="5">ATPase</fullName>
    </recommendedName>
</protein>
<accession>A0A0F4PRX9</accession>
<gene>
    <name evidence="2" type="ORF">CWC05_00320</name>
    <name evidence="1" type="ORF">TW72_02450</name>
</gene>
<reference evidence="1 3" key="1">
    <citation type="journal article" date="2015" name="BMC Genomics">
        <title>Genome mining reveals unlocked bioactive potential of marine Gram-negative bacteria.</title>
        <authorList>
            <person name="Machado H."/>
            <person name="Sonnenschein E.C."/>
            <person name="Melchiorsen J."/>
            <person name="Gram L."/>
        </authorList>
    </citation>
    <scope>NUCLEOTIDE SEQUENCE [LARGE SCALE GENOMIC DNA]</scope>
    <source>
        <strain evidence="1 3">S3137</strain>
    </source>
</reference>
<dbReference type="EMBL" id="JXXZ01000002">
    <property type="protein sequence ID" value="KJZ01825.1"/>
    <property type="molecule type" value="Genomic_DNA"/>
</dbReference>
<evidence type="ECO:0000313" key="3">
    <source>
        <dbReference type="Proteomes" id="UP000033664"/>
    </source>
</evidence>
<reference evidence="2" key="4">
    <citation type="submission" date="2019-09" db="EMBL/GenBank/DDBJ databases">
        <title>Co-occurence of chitin degradation, pigmentation and bioactivity in marine Pseudoalteromonas.</title>
        <authorList>
            <person name="Sonnenschein E.C."/>
            <person name="Bech P.K."/>
        </authorList>
    </citation>
    <scope>NUCLEOTIDE SEQUENCE</scope>
    <source>
        <strain evidence="2">S2897</strain>
    </source>
</reference>
<dbReference type="EMBL" id="PNCG01000001">
    <property type="protein sequence ID" value="TMP88836.1"/>
    <property type="molecule type" value="Genomic_DNA"/>
</dbReference>
<reference evidence="2 4" key="2">
    <citation type="submission" date="2017-12" db="EMBL/GenBank/DDBJ databases">
        <authorList>
            <person name="Paulsen S."/>
            <person name="Gram L.K."/>
        </authorList>
    </citation>
    <scope>NUCLEOTIDE SEQUENCE [LARGE SCALE GENOMIC DNA]</scope>
    <source>
        <strain evidence="2 4">S2897</strain>
    </source>
</reference>
<evidence type="ECO:0000313" key="2">
    <source>
        <dbReference type="EMBL" id="TMP88836.1"/>
    </source>
</evidence>
<dbReference type="RefSeq" id="WP_026111172.1">
    <property type="nucleotide sequence ID" value="NZ_CP023396.1"/>
</dbReference>
<name>A0A0F4PRX9_9GAMM</name>
<sequence>MQVKKINHVLDWTVEFHNRLAANFEQLGLSSDKRCAMLLDYLSGYEGKLAADVASFKILTSSNALNTWCYEYFAENPELIDFESLSADMAHDEQQVQNYLAKKHQQVIDLYQYLTERAEIEDCKDVLSQILLTEQNALQQMMQSANRLKDV</sequence>
<comment type="caution">
    <text evidence="1">The sequence shown here is derived from an EMBL/GenBank/DDBJ whole genome shotgun (WGS) entry which is preliminary data.</text>
</comment>